<gene>
    <name evidence="14" type="ORF">DICPUDRAFT_49396</name>
</gene>
<dbReference type="OMA" id="LDTWMDS"/>
<dbReference type="InterPro" id="IPR009080">
    <property type="entry name" value="tRNAsynth_Ia_anticodon-bd"/>
</dbReference>
<dbReference type="FunCoup" id="F0ZTL5">
    <property type="interactions" value="818"/>
</dbReference>
<dbReference type="FunFam" id="3.90.740.10:FF:000005">
    <property type="entry name" value="Valine--tRNA ligase, mitochondrial"/>
    <property type="match status" value="1"/>
</dbReference>
<dbReference type="InterPro" id="IPR002300">
    <property type="entry name" value="aa-tRNA-synth_Ia"/>
</dbReference>
<proteinExistence type="inferred from homology"/>
<dbReference type="NCBIfam" id="NF004349">
    <property type="entry name" value="PRK05729.1"/>
    <property type="match status" value="1"/>
</dbReference>
<dbReference type="Gene3D" id="3.90.740.10">
    <property type="entry name" value="Valyl/Leucyl/Isoleucyl-tRNA synthetase, editing domain"/>
    <property type="match status" value="1"/>
</dbReference>
<dbReference type="NCBIfam" id="TIGR00422">
    <property type="entry name" value="valS"/>
    <property type="match status" value="1"/>
</dbReference>
<dbReference type="RefSeq" id="XP_003290752.1">
    <property type="nucleotide sequence ID" value="XM_003290704.1"/>
</dbReference>
<dbReference type="Gene3D" id="3.40.50.620">
    <property type="entry name" value="HUPs"/>
    <property type="match status" value="2"/>
</dbReference>
<comment type="similarity">
    <text evidence="1 10">Belongs to the class-I aminoacyl-tRNA synthetase family.</text>
</comment>
<comment type="catalytic activity">
    <reaction evidence="9">
        <text>tRNA(Val) + L-valine + ATP = L-valyl-tRNA(Val) + AMP + diphosphate</text>
        <dbReference type="Rhea" id="RHEA:10704"/>
        <dbReference type="Rhea" id="RHEA-COMP:9672"/>
        <dbReference type="Rhea" id="RHEA-COMP:9708"/>
        <dbReference type="ChEBI" id="CHEBI:30616"/>
        <dbReference type="ChEBI" id="CHEBI:33019"/>
        <dbReference type="ChEBI" id="CHEBI:57762"/>
        <dbReference type="ChEBI" id="CHEBI:78442"/>
        <dbReference type="ChEBI" id="CHEBI:78537"/>
        <dbReference type="ChEBI" id="CHEBI:456215"/>
        <dbReference type="EC" id="6.1.1.9"/>
    </reaction>
</comment>
<dbReference type="FunFam" id="3.40.50.620:FF:000020">
    <property type="entry name" value="Valine--tRNA ligase, mitochondrial"/>
    <property type="match status" value="1"/>
</dbReference>
<dbReference type="EMBL" id="GL871178">
    <property type="protein sequence ID" value="EGC32719.1"/>
    <property type="molecule type" value="Genomic_DNA"/>
</dbReference>
<dbReference type="InParanoid" id="F0ZTL5"/>
<dbReference type="GO" id="GO:0004832">
    <property type="term" value="F:valine-tRNA ligase activity"/>
    <property type="evidence" value="ECO:0000318"/>
    <property type="project" value="GO_Central"/>
</dbReference>
<dbReference type="KEGG" id="dpp:DICPUDRAFT_49396"/>
<evidence type="ECO:0000256" key="5">
    <source>
        <dbReference type="ARBA" id="ARBA00022840"/>
    </source>
</evidence>
<keyword evidence="3 10" id="KW-0436">Ligase</keyword>
<dbReference type="GO" id="GO:0005524">
    <property type="term" value="F:ATP binding"/>
    <property type="evidence" value="ECO:0007669"/>
    <property type="project" value="UniProtKB-KW"/>
</dbReference>
<dbReference type="GO" id="GO:0005829">
    <property type="term" value="C:cytosol"/>
    <property type="evidence" value="ECO:0000318"/>
    <property type="project" value="GO_Central"/>
</dbReference>
<dbReference type="FunFam" id="3.40.50.620:FF:000197">
    <property type="entry name" value="Valyl tRNA synthetase"/>
    <property type="match status" value="1"/>
</dbReference>
<dbReference type="Pfam" id="PF00133">
    <property type="entry name" value="tRNA-synt_1"/>
    <property type="match status" value="1"/>
</dbReference>
<dbReference type="AlphaFoldDB" id="F0ZTL5"/>
<dbReference type="FunFam" id="1.10.730.10:FF:000009">
    <property type="entry name" value="Valine--tRNA ligase, mitochondrial"/>
    <property type="match status" value="1"/>
</dbReference>
<feature type="domain" description="Aminoacyl-tRNA synthetase class Ia" evidence="12">
    <location>
        <begin position="118"/>
        <end position="745"/>
    </location>
</feature>
<dbReference type="GO" id="GO:0006438">
    <property type="term" value="P:valyl-tRNA aminoacylation"/>
    <property type="evidence" value="ECO:0000318"/>
    <property type="project" value="GO_Central"/>
</dbReference>
<evidence type="ECO:0000256" key="9">
    <source>
        <dbReference type="ARBA" id="ARBA00047552"/>
    </source>
</evidence>
<dbReference type="CDD" id="cd07962">
    <property type="entry name" value="Anticodon_Ia_Val"/>
    <property type="match status" value="1"/>
</dbReference>
<organism evidence="14 15">
    <name type="scientific">Dictyostelium purpureum</name>
    <name type="common">Slime mold</name>
    <dbReference type="NCBI Taxonomy" id="5786"/>
    <lineage>
        <taxon>Eukaryota</taxon>
        <taxon>Amoebozoa</taxon>
        <taxon>Evosea</taxon>
        <taxon>Eumycetozoa</taxon>
        <taxon>Dictyostelia</taxon>
        <taxon>Dictyosteliales</taxon>
        <taxon>Dictyosteliaceae</taxon>
        <taxon>Dictyostelium</taxon>
    </lineage>
</organism>
<accession>F0ZTL5</accession>
<dbReference type="VEuPathDB" id="AmoebaDB:DICPUDRAFT_49396"/>
<evidence type="ECO:0000256" key="7">
    <source>
        <dbReference type="ARBA" id="ARBA00023146"/>
    </source>
</evidence>
<evidence type="ECO:0000256" key="8">
    <source>
        <dbReference type="ARBA" id="ARBA00029936"/>
    </source>
</evidence>
<dbReference type="Proteomes" id="UP000001064">
    <property type="component" value="Unassembled WGS sequence"/>
</dbReference>
<dbReference type="InterPro" id="IPR033705">
    <property type="entry name" value="Anticodon_Ia_Val"/>
</dbReference>
<feature type="compositionally biased region" description="Basic and acidic residues" evidence="11">
    <location>
        <begin position="10"/>
        <end position="80"/>
    </location>
</feature>
<name>F0ZTL5_DICPU</name>
<reference evidence="15" key="1">
    <citation type="journal article" date="2011" name="Genome Biol.">
        <title>Comparative genomics of the social amoebae Dictyostelium discoideum and Dictyostelium purpureum.</title>
        <authorList>
            <consortium name="US DOE Joint Genome Institute (JGI-PGF)"/>
            <person name="Sucgang R."/>
            <person name="Kuo A."/>
            <person name="Tian X."/>
            <person name="Salerno W."/>
            <person name="Parikh A."/>
            <person name="Feasley C.L."/>
            <person name="Dalin E."/>
            <person name="Tu H."/>
            <person name="Huang E."/>
            <person name="Barry K."/>
            <person name="Lindquist E."/>
            <person name="Shapiro H."/>
            <person name="Bruce D."/>
            <person name="Schmutz J."/>
            <person name="Salamov A."/>
            <person name="Fey P."/>
            <person name="Gaudet P."/>
            <person name="Anjard C."/>
            <person name="Babu M.M."/>
            <person name="Basu S."/>
            <person name="Bushmanova Y."/>
            <person name="van der Wel H."/>
            <person name="Katoh-Kurasawa M."/>
            <person name="Dinh C."/>
            <person name="Coutinho P.M."/>
            <person name="Saito T."/>
            <person name="Elias M."/>
            <person name="Schaap P."/>
            <person name="Kay R.R."/>
            <person name="Henrissat B."/>
            <person name="Eichinger L."/>
            <person name="Rivero F."/>
            <person name="Putnam N.H."/>
            <person name="West C.M."/>
            <person name="Loomis W.F."/>
            <person name="Chisholm R.L."/>
            <person name="Shaulsky G."/>
            <person name="Strassmann J.E."/>
            <person name="Queller D.C."/>
            <person name="Kuspa A."/>
            <person name="Grigoriev I.V."/>
        </authorList>
    </citation>
    <scope>NUCLEOTIDE SEQUENCE [LARGE SCALE GENOMIC DNA]</scope>
    <source>
        <strain evidence="15">QSDP1</strain>
    </source>
</reference>
<dbReference type="PROSITE" id="PS00178">
    <property type="entry name" value="AA_TRNA_LIGASE_I"/>
    <property type="match status" value="1"/>
</dbReference>
<keyword evidence="7 10" id="KW-0030">Aminoacyl-tRNA synthetase</keyword>
<evidence type="ECO:0000256" key="4">
    <source>
        <dbReference type="ARBA" id="ARBA00022741"/>
    </source>
</evidence>
<dbReference type="Pfam" id="PF08264">
    <property type="entry name" value="Anticodon_1"/>
    <property type="match status" value="1"/>
</dbReference>
<feature type="domain" description="Methionyl/Valyl/Leucyl/Isoleucyl-tRNA synthetase anticodon-binding" evidence="13">
    <location>
        <begin position="794"/>
        <end position="943"/>
    </location>
</feature>
<dbReference type="GO" id="GO:0002161">
    <property type="term" value="F:aminoacyl-tRNA deacylase activity"/>
    <property type="evidence" value="ECO:0007669"/>
    <property type="project" value="InterPro"/>
</dbReference>
<evidence type="ECO:0000313" key="14">
    <source>
        <dbReference type="EMBL" id="EGC32719.1"/>
    </source>
</evidence>
<dbReference type="PANTHER" id="PTHR11946">
    <property type="entry name" value="VALYL-TRNA SYNTHETASES"/>
    <property type="match status" value="1"/>
</dbReference>
<evidence type="ECO:0000256" key="11">
    <source>
        <dbReference type="SAM" id="MobiDB-lite"/>
    </source>
</evidence>
<dbReference type="OrthoDB" id="629407at2759"/>
<protein>
    <recommendedName>
        <fullName evidence="2">valine--tRNA ligase</fullName>
        <ecNumber evidence="2">6.1.1.9</ecNumber>
    </recommendedName>
    <alternativeName>
        <fullName evidence="8">Valyl-tRNA synthetase</fullName>
    </alternativeName>
</protein>
<dbReference type="GeneID" id="10508376"/>
<keyword evidence="6 10" id="KW-0648">Protein biosynthesis</keyword>
<dbReference type="STRING" id="5786.F0ZTL5"/>
<dbReference type="PRINTS" id="PR00986">
    <property type="entry name" value="TRNASYNTHVAL"/>
</dbReference>
<dbReference type="InterPro" id="IPR009008">
    <property type="entry name" value="Val/Leu/Ile-tRNA-synth_edit"/>
</dbReference>
<dbReference type="InterPro" id="IPR002303">
    <property type="entry name" value="Valyl-tRNA_ligase"/>
</dbReference>
<dbReference type="InterPro" id="IPR014729">
    <property type="entry name" value="Rossmann-like_a/b/a_fold"/>
</dbReference>
<dbReference type="SUPFAM" id="SSF47323">
    <property type="entry name" value="Anticodon-binding domain of a subclass of class I aminoacyl-tRNA synthetases"/>
    <property type="match status" value="1"/>
</dbReference>
<dbReference type="HAMAP" id="MF_02004">
    <property type="entry name" value="Val_tRNA_synth_type1"/>
    <property type="match status" value="1"/>
</dbReference>
<evidence type="ECO:0000256" key="1">
    <source>
        <dbReference type="ARBA" id="ARBA00005594"/>
    </source>
</evidence>
<sequence length="1072" mass="122888">MSDQQPTPEAPKKEIDEETKRKNEEKKKAKEAEKAEKLLKMKEKEAKQAAAKEKELANKAKKEAEKKAKENEEKEKQEAETKKINDYISELLKTPKGSIKNTSNLLPAYHPLAVESVWYDYWLENGYFSPETQMEIQPHVMKDKKFIIVIPPPNVTGSLHLGHALTNSIQDAVVRYRRMKGEVCLWVPGTDHAGIATQVVVEKKLWKDSKITRHDLGREEFIKKVWEWKSEYGTRIQNQLKKMASSYDWKREVFTMDEPRSRAVNTAFIRMFNDGLIFRTTRLVNWSCALKTAISDIEVDFKDLEKHTKLPVPGHDGLYDFGVLFEFAYPVEGTGEHLVVATTRIETMLADTAIAVHPDDERYKHLHGKFAVHPLVDRKIPIITDAILVDKDFGTGVVKITPSHDPNDYETALRHKLEFINLFTDEGIINENGGKFAGMKRFDCRNAVVEALKEKGLYKGMKDNKMRLGICSRSKDIIEPMIKPQWYVKCDEMGAKALNAVKDGDLKIIPETQKITWYRWLESIKDWCVSRQLWWGHRIPAYHVSIKGVRSNPYDTNQWVVGMNQEEARKNATEKFKCSDEDIVSIEQDPDVLDTWFSSGLFPFSVMGWPDQTEDMMNFYPTSLLETGSDILFFWVARMVMMGQQLTGKLPFDTVFLHSMVRDAHGRKMSKSLGNVIDPNDVIKGVSLDGLIEKLYEGNLDPKEVEKASAGVKQDFPNGIAECGTDAMRFALCAYTSQGRDINLDIQRVVAYRNFCNKIWNATRFAHMKLESLFKPSAFDAQELLKDTNAINIWILNAAQRAIKDANEGFDSYDFSKATTAVYNFWLSELCDVYLEMTKSIFSIEEDAPIKQKTKETLYTCIDIGLRLIHPFMPFLSEELYQSLPRRQGDTIPSIMLAPYPIPQPLWESPSIEKEMMECQDVIKSIRSLRSSYNIPTSKKIHTFIHVKDHENLERFNSHAQFIRVLAYASQLEVHISAESRPGCIINIVNENVSILLDVRGSVDFNQEIGRLESKKSLLVKNFDTLQSKTQAPTYEKVPQTIKDNDSTKLKSLEEEITLTNQTIESFKKLNI</sequence>
<evidence type="ECO:0000259" key="12">
    <source>
        <dbReference type="Pfam" id="PF00133"/>
    </source>
</evidence>
<dbReference type="SUPFAM" id="SSF52374">
    <property type="entry name" value="Nucleotidylyl transferase"/>
    <property type="match status" value="1"/>
</dbReference>
<evidence type="ECO:0000313" key="15">
    <source>
        <dbReference type="Proteomes" id="UP000001064"/>
    </source>
</evidence>
<dbReference type="CDD" id="cd00817">
    <property type="entry name" value="ValRS_core"/>
    <property type="match status" value="1"/>
</dbReference>
<dbReference type="Gene3D" id="1.10.730.10">
    <property type="entry name" value="Isoleucyl-tRNA Synthetase, Domain 1"/>
    <property type="match status" value="1"/>
</dbReference>
<evidence type="ECO:0000256" key="2">
    <source>
        <dbReference type="ARBA" id="ARBA00013169"/>
    </source>
</evidence>
<evidence type="ECO:0000256" key="3">
    <source>
        <dbReference type="ARBA" id="ARBA00022598"/>
    </source>
</evidence>
<keyword evidence="4 10" id="KW-0547">Nucleotide-binding</keyword>
<evidence type="ECO:0000256" key="6">
    <source>
        <dbReference type="ARBA" id="ARBA00022917"/>
    </source>
</evidence>
<dbReference type="eggNOG" id="KOG0432">
    <property type="taxonomic scope" value="Eukaryota"/>
</dbReference>
<dbReference type="InterPro" id="IPR013155">
    <property type="entry name" value="M/V/L/I-tRNA-synth_anticd-bd"/>
</dbReference>
<dbReference type="InterPro" id="IPR001412">
    <property type="entry name" value="aa-tRNA-synth_I_CS"/>
</dbReference>
<evidence type="ECO:0000259" key="13">
    <source>
        <dbReference type="Pfam" id="PF08264"/>
    </source>
</evidence>
<feature type="region of interest" description="Disordered" evidence="11">
    <location>
        <begin position="1"/>
        <end position="80"/>
    </location>
</feature>
<dbReference type="PANTHER" id="PTHR11946:SF109">
    <property type="entry name" value="VALINE--TRNA LIGASE"/>
    <property type="match status" value="1"/>
</dbReference>
<dbReference type="EC" id="6.1.1.9" evidence="2"/>
<keyword evidence="5 10" id="KW-0067">ATP-binding</keyword>
<evidence type="ECO:0000256" key="10">
    <source>
        <dbReference type="RuleBase" id="RU363035"/>
    </source>
</evidence>
<dbReference type="SUPFAM" id="SSF50677">
    <property type="entry name" value="ValRS/IleRS/LeuRS editing domain"/>
    <property type="match status" value="1"/>
</dbReference>
<keyword evidence="15" id="KW-1185">Reference proteome</keyword>